<accession>A0A3N4N1I6</accession>
<dbReference type="GO" id="GO:0003677">
    <property type="term" value="F:DNA binding"/>
    <property type="evidence" value="ECO:0007669"/>
    <property type="project" value="InterPro"/>
</dbReference>
<name>A0A3N4N1I6_9BACT</name>
<comment type="caution">
    <text evidence="2">The sequence shown here is derived from an EMBL/GenBank/DDBJ whole genome shotgun (WGS) entry which is preliminary data.</text>
</comment>
<dbReference type="SMART" id="SM00850">
    <property type="entry name" value="LytTR"/>
    <property type="match status" value="1"/>
</dbReference>
<dbReference type="Proteomes" id="UP000279089">
    <property type="component" value="Unassembled WGS sequence"/>
</dbReference>
<keyword evidence="3" id="KW-1185">Reference proteome</keyword>
<dbReference type="EMBL" id="RMBX01000004">
    <property type="protein sequence ID" value="RPD41473.1"/>
    <property type="molecule type" value="Genomic_DNA"/>
</dbReference>
<protein>
    <submittedName>
        <fullName evidence="2">LytTR family transcriptional regulator</fullName>
    </submittedName>
</protein>
<reference evidence="3" key="1">
    <citation type="submission" date="2018-11" db="EMBL/GenBank/DDBJ databases">
        <title>Chitinophaga lutea sp.nov., isolate from arsenic contaminated soil.</title>
        <authorList>
            <person name="Zong Y."/>
        </authorList>
    </citation>
    <scope>NUCLEOTIDE SEQUENCE [LARGE SCALE GENOMIC DNA]</scope>
    <source>
        <strain evidence="3">YLT18</strain>
    </source>
</reference>
<evidence type="ECO:0000313" key="2">
    <source>
        <dbReference type="EMBL" id="RPD41473.1"/>
    </source>
</evidence>
<dbReference type="RefSeq" id="WP_120516229.1">
    <property type="nucleotide sequence ID" value="NZ_QXZY01000005.1"/>
</dbReference>
<dbReference type="Gene3D" id="2.40.50.1020">
    <property type="entry name" value="LytTr DNA-binding domain"/>
    <property type="match status" value="1"/>
</dbReference>
<feature type="domain" description="HTH LytTR-type" evidence="1">
    <location>
        <begin position="11"/>
        <end position="102"/>
    </location>
</feature>
<dbReference type="Pfam" id="PF04397">
    <property type="entry name" value="LytTR"/>
    <property type="match status" value="1"/>
</dbReference>
<dbReference type="InterPro" id="IPR007492">
    <property type="entry name" value="LytTR_DNA-bd_dom"/>
</dbReference>
<gene>
    <name evidence="2" type="ORF">EG028_09135</name>
</gene>
<proteinExistence type="predicted"/>
<organism evidence="2 3">
    <name type="scientific">Chitinophaga barathri</name>
    <dbReference type="NCBI Taxonomy" id="1647451"/>
    <lineage>
        <taxon>Bacteria</taxon>
        <taxon>Pseudomonadati</taxon>
        <taxon>Bacteroidota</taxon>
        <taxon>Chitinophagia</taxon>
        <taxon>Chitinophagales</taxon>
        <taxon>Chitinophagaceae</taxon>
        <taxon>Chitinophaga</taxon>
    </lineage>
</organism>
<evidence type="ECO:0000259" key="1">
    <source>
        <dbReference type="SMART" id="SM00850"/>
    </source>
</evidence>
<evidence type="ECO:0000313" key="3">
    <source>
        <dbReference type="Proteomes" id="UP000279089"/>
    </source>
</evidence>
<sequence length="122" mass="13984">MEQPIFIRTDGVLRKINFEEIAILEAARNYTKFLAKGYSLIARASLDATLKQMPEGRFLRISRMHAVSLSHVDVIGREEVIIAGESIPVSRKYYPEMLKQLRVIEAMTGSDKKDKEEMPEEE</sequence>
<dbReference type="OrthoDB" id="677742at2"/>
<dbReference type="AlphaFoldDB" id="A0A3N4N1I6"/>